<organism evidence="5">
    <name type="scientific">uncultured Caudovirales phage</name>
    <dbReference type="NCBI Taxonomy" id="2100421"/>
    <lineage>
        <taxon>Viruses</taxon>
        <taxon>Duplodnaviria</taxon>
        <taxon>Heunggongvirae</taxon>
        <taxon>Uroviricota</taxon>
        <taxon>Caudoviricetes</taxon>
        <taxon>Peduoviridae</taxon>
        <taxon>Maltschvirus</taxon>
        <taxon>Maltschvirus maltsch</taxon>
    </lineage>
</organism>
<dbReference type="EMBL" id="LR797180">
    <property type="protein sequence ID" value="CAB4191948.1"/>
    <property type="molecule type" value="Genomic_DNA"/>
</dbReference>
<evidence type="ECO:0000313" key="8">
    <source>
        <dbReference type="EMBL" id="CAB4191948.1"/>
    </source>
</evidence>
<evidence type="ECO:0000313" key="2">
    <source>
        <dbReference type="EMBL" id="CAB4146193.1"/>
    </source>
</evidence>
<proteinExistence type="predicted"/>
<accession>A0A6J5PWI5</accession>
<sequence>MFRKRLVDSKRLDELISRIEDAEEKIATLRVQYILIKYDRNRIKELLDEKNESA</sequence>
<evidence type="ECO:0000313" key="9">
    <source>
        <dbReference type="EMBL" id="CAB4216153.1"/>
    </source>
</evidence>
<evidence type="ECO:0000313" key="11">
    <source>
        <dbReference type="EMBL" id="CAB5230731.1"/>
    </source>
</evidence>
<dbReference type="EMBL" id="LR796548">
    <property type="protein sequence ID" value="CAB4150943.1"/>
    <property type="molecule type" value="Genomic_DNA"/>
</dbReference>
<dbReference type="EMBL" id="LR797130">
    <property type="protein sequence ID" value="CAB4188818.1"/>
    <property type="molecule type" value="Genomic_DNA"/>
</dbReference>
<dbReference type="EMBL" id="LR797492">
    <property type="protein sequence ID" value="CAB4220120.1"/>
    <property type="molecule type" value="Genomic_DNA"/>
</dbReference>
<dbReference type="EMBL" id="LR796461">
    <property type="protein sequence ID" value="CAB4146193.1"/>
    <property type="molecule type" value="Genomic_DNA"/>
</dbReference>
<dbReference type="EMBL" id="LR796917">
    <property type="protein sequence ID" value="CAB4173781.1"/>
    <property type="molecule type" value="Genomic_DNA"/>
</dbReference>
<evidence type="ECO:0000313" key="4">
    <source>
        <dbReference type="EMBL" id="CAB4161246.1"/>
    </source>
</evidence>
<gene>
    <name evidence="6" type="ORF">UFOVP1031_16</name>
    <name evidence="7" type="ORF">UFOVP1172_119</name>
    <name evidence="8" type="ORF">UFOVP1240_24</name>
    <name evidence="9" type="ORF">UFOVP1486_81</name>
    <name evidence="11" type="ORF">UFOVP1578_88</name>
    <name evidence="10" type="ORF">UFOVP1630_80</name>
    <name evidence="1" type="ORF">UFOVP288_41</name>
    <name evidence="2" type="ORF">UFOVP483_155</name>
    <name evidence="3" type="ORF">UFOVP573_74</name>
    <name evidence="4" type="ORF">UFOVP769_41</name>
    <name evidence="5" type="ORF">UFOVP962_9</name>
</gene>
<evidence type="ECO:0000313" key="10">
    <source>
        <dbReference type="EMBL" id="CAB4220120.1"/>
    </source>
</evidence>
<evidence type="ECO:0000313" key="7">
    <source>
        <dbReference type="EMBL" id="CAB4188818.1"/>
    </source>
</evidence>
<protein>
    <submittedName>
        <fullName evidence="5">Uncharacterized protein</fullName>
    </submittedName>
</protein>
<dbReference type="EMBL" id="LR797434">
    <property type="protein sequence ID" value="CAB4216153.1"/>
    <property type="molecule type" value="Genomic_DNA"/>
</dbReference>
<name>A0A6J5PWI5_9CAUD</name>
<evidence type="ECO:0000313" key="3">
    <source>
        <dbReference type="EMBL" id="CAB4150943.1"/>
    </source>
</evidence>
<evidence type="ECO:0000313" key="6">
    <source>
        <dbReference type="EMBL" id="CAB4178955.1"/>
    </source>
</evidence>
<reference evidence="5" key="1">
    <citation type="submission" date="2020-05" db="EMBL/GenBank/DDBJ databases">
        <authorList>
            <person name="Chiriac C."/>
            <person name="Salcher M."/>
            <person name="Ghai R."/>
            <person name="Kavagutti S V."/>
        </authorList>
    </citation>
    <scope>NUCLEOTIDE SEQUENCE</scope>
</reference>
<dbReference type="EMBL" id="LR798423">
    <property type="protein sequence ID" value="CAB5230731.1"/>
    <property type="molecule type" value="Genomic_DNA"/>
</dbReference>
<evidence type="ECO:0000313" key="1">
    <source>
        <dbReference type="EMBL" id="CAB4135639.1"/>
    </source>
</evidence>
<evidence type="ECO:0000313" key="5">
    <source>
        <dbReference type="EMBL" id="CAB4173781.1"/>
    </source>
</evidence>
<dbReference type="EMBL" id="LR796709">
    <property type="protein sequence ID" value="CAB4161246.1"/>
    <property type="molecule type" value="Genomic_DNA"/>
</dbReference>
<dbReference type="EMBL" id="LR796980">
    <property type="protein sequence ID" value="CAB4178955.1"/>
    <property type="molecule type" value="Genomic_DNA"/>
</dbReference>
<dbReference type="EMBL" id="LR796305">
    <property type="protein sequence ID" value="CAB4135639.1"/>
    <property type="molecule type" value="Genomic_DNA"/>
</dbReference>